<proteinExistence type="predicted"/>
<evidence type="ECO:0000313" key="2">
    <source>
        <dbReference type="EMBL" id="MBV7272929.1"/>
    </source>
</evidence>
<dbReference type="PANTHER" id="PTHR33336:SF15">
    <property type="entry name" value="ABM DOMAIN-CONTAINING PROTEIN"/>
    <property type="match status" value="1"/>
</dbReference>
<gene>
    <name evidence="2" type="ORF">I6U48_08385</name>
</gene>
<dbReference type="PROSITE" id="PS51725">
    <property type="entry name" value="ABM"/>
    <property type="match status" value="1"/>
</dbReference>
<keyword evidence="2" id="KW-0560">Oxidoreductase</keyword>
<dbReference type="EMBL" id="JAEEGC010000035">
    <property type="protein sequence ID" value="MBV7272929.1"/>
    <property type="molecule type" value="Genomic_DNA"/>
</dbReference>
<dbReference type="AlphaFoldDB" id="A0A949X285"/>
<dbReference type="RefSeq" id="WP_218319961.1">
    <property type="nucleotide sequence ID" value="NZ_JAEEGC010000035.1"/>
</dbReference>
<dbReference type="InterPro" id="IPR050744">
    <property type="entry name" value="AI-2_Isomerase_LsrG"/>
</dbReference>
<evidence type="ECO:0000313" key="3">
    <source>
        <dbReference type="Proteomes" id="UP000694308"/>
    </source>
</evidence>
<name>A0A949X285_9CLOT</name>
<accession>A0A949X285</accession>
<feature type="domain" description="ABM" evidence="1">
    <location>
        <begin position="2"/>
        <end position="91"/>
    </location>
</feature>
<dbReference type="Proteomes" id="UP000694308">
    <property type="component" value="Unassembled WGS sequence"/>
</dbReference>
<reference evidence="2" key="1">
    <citation type="submission" date="2020-12" db="EMBL/GenBank/DDBJ databases">
        <title>Clostridium thailandense sp. nov., a novel acetogenic bacterium isolated from peat land soil in Thailand.</title>
        <authorList>
            <person name="Chaikitkaew S."/>
            <person name="Birkeland N.K."/>
        </authorList>
    </citation>
    <scope>NUCLEOTIDE SEQUENCE</scope>
    <source>
        <strain evidence="2">PL3</strain>
    </source>
</reference>
<dbReference type="Pfam" id="PF03992">
    <property type="entry name" value="ABM"/>
    <property type="match status" value="1"/>
</dbReference>
<dbReference type="InterPro" id="IPR007138">
    <property type="entry name" value="ABM_dom"/>
</dbReference>
<protein>
    <submittedName>
        <fullName evidence="2">Antibiotic biosynthesis monooxygenase</fullName>
    </submittedName>
</protein>
<dbReference type="GO" id="GO:0004497">
    <property type="term" value="F:monooxygenase activity"/>
    <property type="evidence" value="ECO:0007669"/>
    <property type="project" value="UniProtKB-KW"/>
</dbReference>
<dbReference type="PANTHER" id="PTHR33336">
    <property type="entry name" value="QUINOL MONOOXYGENASE YGIN-RELATED"/>
    <property type="match status" value="1"/>
</dbReference>
<keyword evidence="3" id="KW-1185">Reference proteome</keyword>
<organism evidence="2 3">
    <name type="scientific">Clostridium thailandense</name>
    <dbReference type="NCBI Taxonomy" id="2794346"/>
    <lineage>
        <taxon>Bacteria</taxon>
        <taxon>Bacillati</taxon>
        <taxon>Bacillota</taxon>
        <taxon>Clostridia</taxon>
        <taxon>Eubacteriales</taxon>
        <taxon>Clostridiaceae</taxon>
        <taxon>Clostridium</taxon>
    </lineage>
</organism>
<comment type="caution">
    <text evidence="2">The sequence shown here is derived from an EMBL/GenBank/DDBJ whole genome shotgun (WGS) entry which is preliminary data.</text>
</comment>
<sequence>MIKVVAKSYVMEGKFEEYMNLCKKLVEKTREEEGCIKYEVYQDEKCSTVLTIIEEWESREALDKHMVSEHFKRIVPILGKFRAKQSDVNVYNKVI</sequence>
<keyword evidence="2" id="KW-0503">Monooxygenase</keyword>
<evidence type="ECO:0000259" key="1">
    <source>
        <dbReference type="PROSITE" id="PS51725"/>
    </source>
</evidence>